<comment type="caution">
    <text evidence="2">The sequence shown here is derived from an EMBL/GenBank/DDBJ whole genome shotgun (WGS) entry which is preliminary data.</text>
</comment>
<accession>A0A5B6UXE6</accession>
<dbReference type="OrthoDB" id="3863715at2759"/>
<name>A0A5B6UXE6_9ROSI</name>
<dbReference type="EMBL" id="SMMG02000009">
    <property type="protein sequence ID" value="KAA3461366.1"/>
    <property type="molecule type" value="Genomic_DNA"/>
</dbReference>
<organism evidence="2 3">
    <name type="scientific">Gossypium australe</name>
    <dbReference type="NCBI Taxonomy" id="47621"/>
    <lineage>
        <taxon>Eukaryota</taxon>
        <taxon>Viridiplantae</taxon>
        <taxon>Streptophyta</taxon>
        <taxon>Embryophyta</taxon>
        <taxon>Tracheophyta</taxon>
        <taxon>Spermatophyta</taxon>
        <taxon>Magnoliopsida</taxon>
        <taxon>eudicotyledons</taxon>
        <taxon>Gunneridae</taxon>
        <taxon>Pentapetalae</taxon>
        <taxon>rosids</taxon>
        <taxon>malvids</taxon>
        <taxon>Malvales</taxon>
        <taxon>Malvaceae</taxon>
        <taxon>Malvoideae</taxon>
        <taxon>Gossypium</taxon>
    </lineage>
</organism>
<keyword evidence="3" id="KW-1185">Reference proteome</keyword>
<dbReference type="Proteomes" id="UP000325315">
    <property type="component" value="Unassembled WGS sequence"/>
</dbReference>
<proteinExistence type="predicted"/>
<keyword evidence="1" id="KW-1133">Transmembrane helix</keyword>
<evidence type="ECO:0000313" key="3">
    <source>
        <dbReference type="Proteomes" id="UP000325315"/>
    </source>
</evidence>
<feature type="transmembrane region" description="Helical" evidence="1">
    <location>
        <begin position="133"/>
        <end position="153"/>
    </location>
</feature>
<protein>
    <submittedName>
        <fullName evidence="2">DNA/RNA polymerase superfamily protein</fullName>
    </submittedName>
</protein>
<gene>
    <name evidence="2" type="ORF">EPI10_027940</name>
</gene>
<keyword evidence="1" id="KW-0472">Membrane</keyword>
<evidence type="ECO:0000256" key="1">
    <source>
        <dbReference type="SAM" id="Phobius"/>
    </source>
</evidence>
<reference evidence="3" key="1">
    <citation type="journal article" date="2019" name="Plant Biotechnol. J.">
        <title>Genome sequencing of the Australian wild diploid species Gossypium australe highlights disease resistance and delayed gland morphogenesis.</title>
        <authorList>
            <person name="Cai Y."/>
            <person name="Cai X."/>
            <person name="Wang Q."/>
            <person name="Wang P."/>
            <person name="Zhang Y."/>
            <person name="Cai C."/>
            <person name="Xu Y."/>
            <person name="Wang K."/>
            <person name="Zhou Z."/>
            <person name="Wang C."/>
            <person name="Geng S."/>
            <person name="Li B."/>
            <person name="Dong Q."/>
            <person name="Hou Y."/>
            <person name="Wang H."/>
            <person name="Ai P."/>
            <person name="Liu Z."/>
            <person name="Yi F."/>
            <person name="Sun M."/>
            <person name="An G."/>
            <person name="Cheng J."/>
            <person name="Zhang Y."/>
            <person name="Shi Q."/>
            <person name="Xie Y."/>
            <person name="Shi X."/>
            <person name="Chang Y."/>
            <person name="Huang F."/>
            <person name="Chen Y."/>
            <person name="Hong S."/>
            <person name="Mi L."/>
            <person name="Sun Q."/>
            <person name="Zhang L."/>
            <person name="Zhou B."/>
            <person name="Peng R."/>
            <person name="Zhang X."/>
            <person name="Liu F."/>
        </authorList>
    </citation>
    <scope>NUCLEOTIDE SEQUENCE [LARGE SCALE GENOMIC DNA]</scope>
    <source>
        <strain evidence="3">cv. PA1801</strain>
    </source>
</reference>
<dbReference type="AlphaFoldDB" id="A0A5B6UXE6"/>
<evidence type="ECO:0000313" key="2">
    <source>
        <dbReference type="EMBL" id="KAA3461366.1"/>
    </source>
</evidence>
<keyword evidence="1" id="KW-0812">Transmembrane</keyword>
<sequence>MIPKRCVSDPECNVIFLNLYLNVGYIGKLKMILLGRLQPATILKWKWDKISMNFISGLFQSYSDSKTSYKKLWNFKLATKYFLKVSPWKKVLRFGRKGKISLRFIGPHKIIEMNRTYYILIGIIIGARQNSQYFSCVYVTTVSIGSIICYYFNKC</sequence>